<dbReference type="Proteomes" id="UP000681720">
    <property type="component" value="Unassembled WGS sequence"/>
</dbReference>
<keyword evidence="2" id="KW-0812">Transmembrane</keyword>
<feature type="compositionally biased region" description="Low complexity" evidence="1">
    <location>
        <begin position="372"/>
        <end position="387"/>
    </location>
</feature>
<evidence type="ECO:0000313" key="3">
    <source>
        <dbReference type="EMBL" id="CAF1262980.1"/>
    </source>
</evidence>
<evidence type="ECO:0000256" key="1">
    <source>
        <dbReference type="SAM" id="MobiDB-lite"/>
    </source>
</evidence>
<evidence type="ECO:0000313" key="6">
    <source>
        <dbReference type="EMBL" id="CAF1964886.1"/>
    </source>
</evidence>
<protein>
    <submittedName>
        <fullName evidence="7">Uncharacterized protein</fullName>
    </submittedName>
</protein>
<dbReference type="EMBL" id="CAJNRE010000036">
    <property type="protein sequence ID" value="CAF1907782.1"/>
    <property type="molecule type" value="Genomic_DNA"/>
</dbReference>
<evidence type="ECO:0000313" key="4">
    <source>
        <dbReference type="EMBL" id="CAF1674514.1"/>
    </source>
</evidence>
<keyword evidence="14" id="KW-1185">Reference proteome</keyword>
<name>A0A816TW83_9BILA</name>
<evidence type="ECO:0000313" key="12">
    <source>
        <dbReference type="EMBL" id="CAF4002253.1"/>
    </source>
</evidence>
<dbReference type="OrthoDB" id="10031352at2759"/>
<feature type="region of interest" description="Disordered" evidence="1">
    <location>
        <begin position="363"/>
        <end position="403"/>
    </location>
</feature>
<dbReference type="EMBL" id="CAJOBI010000218">
    <property type="protein sequence ID" value="CAF3805609.1"/>
    <property type="molecule type" value="Genomic_DNA"/>
</dbReference>
<keyword evidence="2" id="KW-1133">Transmembrane helix</keyword>
<evidence type="ECO:0000313" key="14">
    <source>
        <dbReference type="Proteomes" id="UP000663866"/>
    </source>
</evidence>
<dbReference type="Proteomes" id="UP000663855">
    <property type="component" value="Unassembled WGS sequence"/>
</dbReference>
<evidence type="ECO:0000313" key="7">
    <source>
        <dbReference type="EMBL" id="CAF2101365.1"/>
    </source>
</evidence>
<organism evidence="7 13">
    <name type="scientific">Rotaria magnacalcarata</name>
    <dbReference type="NCBI Taxonomy" id="392030"/>
    <lineage>
        <taxon>Eukaryota</taxon>
        <taxon>Metazoa</taxon>
        <taxon>Spiralia</taxon>
        <taxon>Gnathifera</taxon>
        <taxon>Rotifera</taxon>
        <taxon>Eurotatoria</taxon>
        <taxon>Bdelloidea</taxon>
        <taxon>Philodinida</taxon>
        <taxon>Philodinidae</taxon>
        <taxon>Rotaria</taxon>
    </lineage>
</organism>
<feature type="transmembrane region" description="Helical" evidence="2">
    <location>
        <begin position="12"/>
        <end position="32"/>
    </location>
</feature>
<dbReference type="Proteomes" id="UP000663834">
    <property type="component" value="Unassembled WGS sequence"/>
</dbReference>
<dbReference type="EMBL" id="CAJOBJ010000692">
    <property type="protein sequence ID" value="CAF3838609.1"/>
    <property type="molecule type" value="Genomic_DNA"/>
</dbReference>
<comment type="caution">
    <text evidence="7">The sequence shown here is derived from an EMBL/GenBank/DDBJ whole genome shotgun (WGS) entry which is preliminary data.</text>
</comment>
<dbReference type="Proteomes" id="UP000663842">
    <property type="component" value="Unassembled WGS sequence"/>
</dbReference>
<dbReference type="EMBL" id="CAJNOV010006862">
    <property type="protein sequence ID" value="CAF1262980.1"/>
    <property type="molecule type" value="Genomic_DNA"/>
</dbReference>
<evidence type="ECO:0000256" key="2">
    <source>
        <dbReference type="SAM" id="Phobius"/>
    </source>
</evidence>
<dbReference type="Proteomes" id="UP000663824">
    <property type="component" value="Unassembled WGS sequence"/>
</dbReference>
<evidence type="ECO:0000313" key="13">
    <source>
        <dbReference type="Proteomes" id="UP000663856"/>
    </source>
</evidence>
<dbReference type="EMBL" id="CAJNRF010008429">
    <property type="protein sequence ID" value="CAF2101365.1"/>
    <property type="molecule type" value="Genomic_DNA"/>
</dbReference>
<evidence type="ECO:0000313" key="8">
    <source>
        <dbReference type="EMBL" id="CAF3805609.1"/>
    </source>
</evidence>
<feature type="compositionally biased region" description="Acidic residues" evidence="1">
    <location>
        <begin position="103"/>
        <end position="114"/>
    </location>
</feature>
<dbReference type="Proteomes" id="UP000663887">
    <property type="component" value="Unassembled WGS sequence"/>
</dbReference>
<evidence type="ECO:0000313" key="10">
    <source>
        <dbReference type="EMBL" id="CAF3838609.1"/>
    </source>
</evidence>
<dbReference type="Proteomes" id="UP000681967">
    <property type="component" value="Unassembled WGS sequence"/>
</dbReference>
<dbReference type="EMBL" id="CAJOBF010002002">
    <property type="protein sequence ID" value="CAF4002253.1"/>
    <property type="molecule type" value="Genomic_DNA"/>
</dbReference>
<dbReference type="EMBL" id="CAJNOW010019697">
    <property type="protein sequence ID" value="CAF1674514.1"/>
    <property type="molecule type" value="Genomic_DNA"/>
</dbReference>
<evidence type="ECO:0000313" key="9">
    <source>
        <dbReference type="EMBL" id="CAF3828155.1"/>
    </source>
</evidence>
<reference evidence="7" key="1">
    <citation type="submission" date="2021-02" db="EMBL/GenBank/DDBJ databases">
        <authorList>
            <person name="Nowell W R."/>
        </authorList>
    </citation>
    <scope>NUCLEOTIDE SEQUENCE</scope>
</reference>
<proteinExistence type="predicted"/>
<dbReference type="EMBL" id="CAJOBG010001508">
    <property type="protein sequence ID" value="CAF3935262.1"/>
    <property type="molecule type" value="Genomic_DNA"/>
</dbReference>
<dbReference type="Proteomes" id="UP000663856">
    <property type="component" value="Unassembled WGS sequence"/>
</dbReference>
<sequence>MNQLETNLFFWAVFSIILFELLCIIFLCRWCCNRIKPKRFYVKREEYEYLQGNNGTPSQFQSTILRPPHADELALVGTIRGQNPTISFDSGIQNFGFYRGGGGDDDDDDDDDGNEFNPPVSSVIASPPSSSQHLNWIELRAPQSATTTGIINTAQLSPADYEIRSYPTDDYIYTHQSPPPRPTIIDLHHYRHEYEDHDNFKHDDHDDENELENFQLQSLHCSDLILPHIQRTDTSTESFGGNNLTIVPKSILKSSSSTTPPPPPLDLLSIQYSQTHRSRTPSKFDESPRISVKINTDESIPIDYPTSAIELIIPNESTISRSDPTSSSSNRMRFASVSQLNEVEWEVPREFQTVAYDSINDRQGSRTPLIYSSNENLNNNNNNNNEKLSNRQRSQSASVDQRQHVSRAFVPWDREKNIVPPCYLSDNIEQTDTTQQKAFEY</sequence>
<feature type="compositionally biased region" description="Low complexity" evidence="1">
    <location>
        <begin position="118"/>
        <end position="130"/>
    </location>
</feature>
<dbReference type="AlphaFoldDB" id="A0A816TW83"/>
<accession>A0A816TW83</accession>
<dbReference type="Proteomes" id="UP000676336">
    <property type="component" value="Unassembled WGS sequence"/>
</dbReference>
<feature type="region of interest" description="Disordered" evidence="1">
    <location>
        <begin position="99"/>
        <end position="130"/>
    </location>
</feature>
<keyword evidence="2" id="KW-0472">Membrane</keyword>
<evidence type="ECO:0000313" key="11">
    <source>
        <dbReference type="EMBL" id="CAF3935262.1"/>
    </source>
</evidence>
<dbReference type="EMBL" id="CAJNRG010000073">
    <property type="protein sequence ID" value="CAF1964886.1"/>
    <property type="molecule type" value="Genomic_DNA"/>
</dbReference>
<dbReference type="Proteomes" id="UP000663866">
    <property type="component" value="Unassembled WGS sequence"/>
</dbReference>
<feature type="compositionally biased region" description="Polar residues" evidence="1">
    <location>
        <begin position="391"/>
        <end position="400"/>
    </location>
</feature>
<dbReference type="EMBL" id="CAJOBH010000969">
    <property type="protein sequence ID" value="CAF3828155.1"/>
    <property type="molecule type" value="Genomic_DNA"/>
</dbReference>
<gene>
    <name evidence="9" type="ORF">BYL167_LOCUS4538</name>
    <name evidence="3" type="ORF">CJN711_LOCUS15086</name>
    <name evidence="10" type="ORF">GIL414_LOCUS3244</name>
    <name evidence="4" type="ORF">KQP761_LOCUS35036</name>
    <name evidence="5" type="ORF">MBJ925_LOCUS558</name>
    <name evidence="11" type="ORF">OVN521_LOCUS11368</name>
    <name evidence="8" type="ORF">SMN809_LOCUS1428</name>
    <name evidence="12" type="ORF">UXM345_LOCUS16246</name>
    <name evidence="7" type="ORF">WKI299_LOCUS20296</name>
    <name evidence="6" type="ORF">XDN619_LOCUS1571</name>
</gene>
<evidence type="ECO:0000313" key="5">
    <source>
        <dbReference type="EMBL" id="CAF1907782.1"/>
    </source>
</evidence>